<dbReference type="Gene3D" id="3.80.10.10">
    <property type="entry name" value="Ribonuclease Inhibitor"/>
    <property type="match status" value="2"/>
</dbReference>
<dbReference type="EMBL" id="JAIXMP010000016">
    <property type="protein sequence ID" value="KAI9260658.1"/>
    <property type="molecule type" value="Genomic_DNA"/>
</dbReference>
<dbReference type="InterPro" id="IPR001810">
    <property type="entry name" value="F-box_dom"/>
</dbReference>
<dbReference type="PANTHER" id="PTHR13318:SF95">
    <property type="entry name" value="F-BOX PROTEIN YLR352W"/>
    <property type="match status" value="1"/>
</dbReference>
<dbReference type="Proteomes" id="UP001209540">
    <property type="component" value="Unassembled WGS sequence"/>
</dbReference>
<evidence type="ECO:0000313" key="2">
    <source>
        <dbReference type="EMBL" id="KAI9260658.1"/>
    </source>
</evidence>
<dbReference type="PANTHER" id="PTHR13318">
    <property type="entry name" value="PARTNER OF PAIRED, ISOFORM B-RELATED"/>
    <property type="match status" value="1"/>
</dbReference>
<dbReference type="GO" id="GO:0031146">
    <property type="term" value="P:SCF-dependent proteasomal ubiquitin-dependent protein catabolic process"/>
    <property type="evidence" value="ECO:0007669"/>
    <property type="project" value="TreeGrafter"/>
</dbReference>
<dbReference type="SUPFAM" id="SSF81383">
    <property type="entry name" value="F-box domain"/>
    <property type="match status" value="1"/>
</dbReference>
<dbReference type="SUPFAM" id="SSF52047">
    <property type="entry name" value="RNI-like"/>
    <property type="match status" value="1"/>
</dbReference>
<sequence length="609" mass="69974">MEPIKRENVNLLYEVPFECFIVIIQQLNQQELFQCLFVCQRWRTRLIESKELWRQLNVVSDVFPDFEVDLTIAKDNRMLNMQQSSMLMPAISDYVESLIIQGPTFQNNDEFFKSFSKWKMTSIRSLRLTVPYPIANVSMVKISSYSQIVASNLNDSIYTALQHIAPTLTELSIMDLYGIQLSLDNILTSCKNLKKLQVHVSKLHDAYDEHGPVSLSHPTQLKYLNLDFNNRNSMVPLDKIEPLIRYSPDLRILCLSHCHAAFGILPTLQGHCPKLTKLSINKINFVLKDYAYLHPKDEEDLPSQIVKKNSNPTTDEDNNAIGLRHLHLNHIYQSKLINPLKEWIEESRDTLEYLFITPTPRPAMPPDQLALLPRDDWIYPFSNITLFSRLATLSIQDTVASLHDTIVALIKACPPQLRYFILAASHGRSILQRGILQAMGLRLTHLSSLTLFNYLIEEGAKHILTDFFSHYVKMGSASPLKELHLRDLFNVDLQSFVQVAKIESLETLSMGRYTSFVTPYSEDETSCTYIHLWATHLVQLPHLTHLTLDRMTLCDNDAEVLATCPKLQKLRLITTRSRVFPLSTQLSTDSLSLLEKKIPDFSEKVINNY</sequence>
<organism evidence="2 3">
    <name type="scientific">Phascolomyces articulosus</name>
    <dbReference type="NCBI Taxonomy" id="60185"/>
    <lineage>
        <taxon>Eukaryota</taxon>
        <taxon>Fungi</taxon>
        <taxon>Fungi incertae sedis</taxon>
        <taxon>Mucoromycota</taxon>
        <taxon>Mucoromycotina</taxon>
        <taxon>Mucoromycetes</taxon>
        <taxon>Mucorales</taxon>
        <taxon>Lichtheimiaceae</taxon>
        <taxon>Phascolomyces</taxon>
    </lineage>
</organism>
<dbReference type="AlphaFoldDB" id="A0AAD5JYG2"/>
<feature type="domain" description="F-box" evidence="1">
    <location>
        <begin position="9"/>
        <end position="56"/>
    </location>
</feature>
<dbReference type="Gene3D" id="1.20.1280.50">
    <property type="match status" value="1"/>
</dbReference>
<evidence type="ECO:0000313" key="3">
    <source>
        <dbReference type="Proteomes" id="UP001209540"/>
    </source>
</evidence>
<reference evidence="2" key="1">
    <citation type="journal article" date="2022" name="IScience">
        <title>Evolution of zygomycete secretomes and the origins of terrestrial fungal ecologies.</title>
        <authorList>
            <person name="Chang Y."/>
            <person name="Wang Y."/>
            <person name="Mondo S."/>
            <person name="Ahrendt S."/>
            <person name="Andreopoulos W."/>
            <person name="Barry K."/>
            <person name="Beard J."/>
            <person name="Benny G.L."/>
            <person name="Blankenship S."/>
            <person name="Bonito G."/>
            <person name="Cuomo C."/>
            <person name="Desiro A."/>
            <person name="Gervers K.A."/>
            <person name="Hundley H."/>
            <person name="Kuo A."/>
            <person name="LaButti K."/>
            <person name="Lang B.F."/>
            <person name="Lipzen A."/>
            <person name="O'Donnell K."/>
            <person name="Pangilinan J."/>
            <person name="Reynolds N."/>
            <person name="Sandor L."/>
            <person name="Smith M.E."/>
            <person name="Tsang A."/>
            <person name="Grigoriev I.V."/>
            <person name="Stajich J.E."/>
            <person name="Spatafora J.W."/>
        </authorList>
    </citation>
    <scope>NUCLEOTIDE SEQUENCE</scope>
    <source>
        <strain evidence="2">RSA 2281</strain>
    </source>
</reference>
<protein>
    <recommendedName>
        <fullName evidence="1">F-box domain-containing protein</fullName>
    </recommendedName>
</protein>
<comment type="caution">
    <text evidence="2">The sequence shown here is derived from an EMBL/GenBank/DDBJ whole genome shotgun (WGS) entry which is preliminary data.</text>
</comment>
<evidence type="ECO:0000259" key="1">
    <source>
        <dbReference type="PROSITE" id="PS50181"/>
    </source>
</evidence>
<proteinExistence type="predicted"/>
<dbReference type="GO" id="GO:0019005">
    <property type="term" value="C:SCF ubiquitin ligase complex"/>
    <property type="evidence" value="ECO:0007669"/>
    <property type="project" value="TreeGrafter"/>
</dbReference>
<dbReference type="InterPro" id="IPR036047">
    <property type="entry name" value="F-box-like_dom_sf"/>
</dbReference>
<reference evidence="2" key="2">
    <citation type="submission" date="2023-02" db="EMBL/GenBank/DDBJ databases">
        <authorList>
            <consortium name="DOE Joint Genome Institute"/>
            <person name="Mondo S.J."/>
            <person name="Chang Y."/>
            <person name="Wang Y."/>
            <person name="Ahrendt S."/>
            <person name="Andreopoulos W."/>
            <person name="Barry K."/>
            <person name="Beard J."/>
            <person name="Benny G.L."/>
            <person name="Blankenship S."/>
            <person name="Bonito G."/>
            <person name="Cuomo C."/>
            <person name="Desiro A."/>
            <person name="Gervers K.A."/>
            <person name="Hundley H."/>
            <person name="Kuo A."/>
            <person name="LaButti K."/>
            <person name="Lang B.F."/>
            <person name="Lipzen A."/>
            <person name="O'Donnell K."/>
            <person name="Pangilinan J."/>
            <person name="Reynolds N."/>
            <person name="Sandor L."/>
            <person name="Smith M.W."/>
            <person name="Tsang A."/>
            <person name="Grigoriev I.V."/>
            <person name="Stajich J.E."/>
            <person name="Spatafora J.W."/>
        </authorList>
    </citation>
    <scope>NUCLEOTIDE SEQUENCE</scope>
    <source>
        <strain evidence="2">RSA 2281</strain>
    </source>
</reference>
<accession>A0AAD5JYG2</accession>
<dbReference type="PROSITE" id="PS50181">
    <property type="entry name" value="FBOX"/>
    <property type="match status" value="1"/>
</dbReference>
<dbReference type="InterPro" id="IPR032675">
    <property type="entry name" value="LRR_dom_sf"/>
</dbReference>
<keyword evidence="3" id="KW-1185">Reference proteome</keyword>
<gene>
    <name evidence="2" type="ORF">BDA99DRAFT_538255</name>
</gene>
<name>A0AAD5JYG2_9FUNG</name>